<dbReference type="InterPro" id="IPR004472">
    <property type="entry name" value="DTB_synth_BioD"/>
</dbReference>
<feature type="binding site" evidence="1">
    <location>
        <position position="213"/>
    </location>
    <ligand>
        <name>ATP</name>
        <dbReference type="ChEBI" id="CHEBI:30616"/>
    </ligand>
</feature>
<organism evidence="2 3">
    <name type="scientific">Luteococcus peritonei</name>
    <dbReference type="NCBI Taxonomy" id="88874"/>
    <lineage>
        <taxon>Bacteria</taxon>
        <taxon>Bacillati</taxon>
        <taxon>Actinomycetota</taxon>
        <taxon>Actinomycetes</taxon>
        <taxon>Propionibacteriales</taxon>
        <taxon>Propionibacteriaceae</taxon>
        <taxon>Luteococcus</taxon>
    </lineage>
</organism>
<comment type="subcellular location">
    <subcellularLocation>
        <location evidence="1">Cytoplasm</location>
    </subcellularLocation>
</comment>
<evidence type="ECO:0000313" key="2">
    <source>
        <dbReference type="EMBL" id="MFD1890918.1"/>
    </source>
</evidence>
<comment type="function">
    <text evidence="1">Catalyzes a mechanistically unusual reaction, the ATP-dependent insertion of CO2 between the N7 and N8 nitrogen atoms of 7,8-diaminopelargonic acid (DAPA, also called 7,8-diammoniononanoate) to form a ureido ring.</text>
</comment>
<comment type="catalytic activity">
    <reaction evidence="1">
        <text>(7R,8S)-7,8-diammoniononanoate + CO2 + ATP = (4R,5S)-dethiobiotin + ADP + phosphate + 3 H(+)</text>
        <dbReference type="Rhea" id="RHEA:15805"/>
        <dbReference type="ChEBI" id="CHEBI:15378"/>
        <dbReference type="ChEBI" id="CHEBI:16526"/>
        <dbReference type="ChEBI" id="CHEBI:30616"/>
        <dbReference type="ChEBI" id="CHEBI:43474"/>
        <dbReference type="ChEBI" id="CHEBI:149469"/>
        <dbReference type="ChEBI" id="CHEBI:149473"/>
        <dbReference type="ChEBI" id="CHEBI:456216"/>
        <dbReference type="EC" id="6.3.3.3"/>
    </reaction>
</comment>
<feature type="binding site" evidence="1">
    <location>
        <position position="57"/>
    </location>
    <ligand>
        <name>ATP</name>
        <dbReference type="ChEBI" id="CHEBI:30616"/>
    </ligand>
</feature>
<dbReference type="PANTHER" id="PTHR43210:SF5">
    <property type="entry name" value="DETHIOBIOTIN SYNTHETASE"/>
    <property type="match status" value="1"/>
</dbReference>
<comment type="cofactor">
    <cofactor evidence="1">
        <name>Mg(2+)</name>
        <dbReference type="ChEBI" id="CHEBI:18420"/>
    </cofactor>
</comment>
<dbReference type="RefSeq" id="WP_343874589.1">
    <property type="nucleotide sequence ID" value="NZ_BAAAIX010000026.1"/>
</dbReference>
<sequence>MSLEDLREGITIVTGTDTDVGKTVATAVLTRWLMDRGVATTVCKPAQTGLSPDEPGDLAQVARLTGLDEQHLVEFTRLPEPLAPTTAARRAGITLPGVGELADRLVALSRDCEALLVEGAGGVLVGLDDEGRTVLDLAHELTRRGHRPSIVLVTRAGLGTLNHTGLSLSALASCDLGPVGLVVGSWPRRPGLAERCNAEELPHLAPVLGWLPEGLGEDPEAVARTALQLPQPPAAATAAPRPS</sequence>
<keyword evidence="1" id="KW-0067">ATP-binding</keyword>
<dbReference type="InterPro" id="IPR027417">
    <property type="entry name" value="P-loop_NTPase"/>
</dbReference>
<gene>
    <name evidence="1 2" type="primary">bioD</name>
    <name evidence="2" type="ORF">ACFSCS_12100</name>
</gene>
<feature type="binding site" evidence="1">
    <location>
        <position position="48"/>
    </location>
    <ligand>
        <name>substrate</name>
    </ligand>
</feature>
<dbReference type="CDD" id="cd03109">
    <property type="entry name" value="DTBS"/>
    <property type="match status" value="1"/>
</dbReference>
<proteinExistence type="inferred from homology"/>
<dbReference type="GO" id="GO:0004141">
    <property type="term" value="F:dethiobiotin synthase activity"/>
    <property type="evidence" value="ECO:0007669"/>
    <property type="project" value="UniProtKB-EC"/>
</dbReference>
<dbReference type="SUPFAM" id="SSF52540">
    <property type="entry name" value="P-loop containing nucleoside triphosphate hydrolases"/>
    <property type="match status" value="1"/>
</dbReference>
<dbReference type="EMBL" id="JBHUFZ010000028">
    <property type="protein sequence ID" value="MFD1890918.1"/>
    <property type="molecule type" value="Genomic_DNA"/>
</dbReference>
<keyword evidence="1" id="KW-0093">Biotin biosynthesis</keyword>
<keyword evidence="1" id="KW-0963">Cytoplasm</keyword>
<keyword evidence="1 2" id="KW-0436">Ligase</keyword>
<feature type="binding site" evidence="1">
    <location>
        <position position="118"/>
    </location>
    <ligand>
        <name>Mg(2+)</name>
        <dbReference type="ChEBI" id="CHEBI:18420"/>
    </ligand>
</feature>
<dbReference type="Proteomes" id="UP001597326">
    <property type="component" value="Unassembled WGS sequence"/>
</dbReference>
<feature type="binding site" evidence="1">
    <location>
        <position position="23"/>
    </location>
    <ligand>
        <name>Mg(2+)</name>
        <dbReference type="ChEBI" id="CHEBI:18420"/>
    </ligand>
</feature>
<evidence type="ECO:0000313" key="3">
    <source>
        <dbReference type="Proteomes" id="UP001597326"/>
    </source>
</evidence>
<dbReference type="Pfam" id="PF13500">
    <property type="entry name" value="AAA_26"/>
    <property type="match status" value="1"/>
</dbReference>
<keyword evidence="3" id="KW-1185">Reference proteome</keyword>
<accession>A0ABW4RZ63</accession>
<comment type="caution">
    <text evidence="1">Lacks conserved residue(s) required for the propagation of feature annotation.</text>
</comment>
<dbReference type="PANTHER" id="PTHR43210">
    <property type="entry name" value="DETHIOBIOTIN SYNTHETASE"/>
    <property type="match status" value="1"/>
</dbReference>
<comment type="pathway">
    <text evidence="1">Cofactor biosynthesis; biotin biosynthesis; biotin from 7,8-diaminononanoate: step 1/2.</text>
</comment>
<dbReference type="NCBIfam" id="TIGR00347">
    <property type="entry name" value="bioD"/>
    <property type="match status" value="1"/>
</dbReference>
<reference evidence="3" key="1">
    <citation type="journal article" date="2019" name="Int. J. Syst. Evol. Microbiol.">
        <title>The Global Catalogue of Microorganisms (GCM) 10K type strain sequencing project: providing services to taxonomists for standard genome sequencing and annotation.</title>
        <authorList>
            <consortium name="The Broad Institute Genomics Platform"/>
            <consortium name="The Broad Institute Genome Sequencing Center for Infectious Disease"/>
            <person name="Wu L."/>
            <person name="Ma J."/>
        </authorList>
    </citation>
    <scope>NUCLEOTIDE SEQUENCE [LARGE SCALE GENOMIC DNA]</scope>
    <source>
        <strain evidence="3">CAIM 431</strain>
    </source>
</reference>
<keyword evidence="1" id="KW-0460">Magnesium</keyword>
<feature type="active site" evidence="1">
    <location>
        <position position="44"/>
    </location>
</feature>
<comment type="subunit">
    <text evidence="1">Homodimer.</text>
</comment>
<protein>
    <recommendedName>
        <fullName evidence="1">ATP-dependent dethiobiotin synthetase BioD</fullName>
        <ecNumber evidence="1">6.3.3.3</ecNumber>
    </recommendedName>
    <alternativeName>
        <fullName evidence="1">DTB synthetase</fullName>
        <shortName evidence="1">DTBS</shortName>
    </alternativeName>
    <alternativeName>
        <fullName evidence="1">Dethiobiotin synthase</fullName>
    </alternativeName>
</protein>
<feature type="binding site" evidence="1">
    <location>
        <begin position="118"/>
        <end position="121"/>
    </location>
    <ligand>
        <name>ATP</name>
        <dbReference type="ChEBI" id="CHEBI:30616"/>
    </ligand>
</feature>
<dbReference type="Gene3D" id="3.40.50.300">
    <property type="entry name" value="P-loop containing nucleotide triphosphate hydrolases"/>
    <property type="match status" value="1"/>
</dbReference>
<comment type="similarity">
    <text evidence="1">Belongs to the dethiobiotin synthetase family.</text>
</comment>
<feature type="binding site" evidence="1">
    <location>
        <position position="57"/>
    </location>
    <ligand>
        <name>Mg(2+)</name>
        <dbReference type="ChEBI" id="CHEBI:18420"/>
    </ligand>
</feature>
<feature type="binding site" evidence="1">
    <location>
        <begin position="184"/>
        <end position="185"/>
    </location>
    <ligand>
        <name>ATP</name>
        <dbReference type="ChEBI" id="CHEBI:30616"/>
    </ligand>
</feature>
<dbReference type="HAMAP" id="MF_00336">
    <property type="entry name" value="BioD"/>
    <property type="match status" value="1"/>
</dbReference>
<comment type="caution">
    <text evidence="2">The sequence shown here is derived from an EMBL/GenBank/DDBJ whole genome shotgun (WGS) entry which is preliminary data.</text>
</comment>
<feature type="binding site" evidence="1">
    <location>
        <begin position="19"/>
        <end position="24"/>
    </location>
    <ligand>
        <name>ATP</name>
        <dbReference type="ChEBI" id="CHEBI:30616"/>
    </ligand>
</feature>
<dbReference type="EC" id="6.3.3.3" evidence="1"/>
<keyword evidence="1" id="KW-0547">Nucleotide-binding</keyword>
<evidence type="ECO:0000256" key="1">
    <source>
        <dbReference type="HAMAP-Rule" id="MF_00336"/>
    </source>
</evidence>
<keyword evidence="1" id="KW-0479">Metal-binding</keyword>
<name>A0ABW4RZ63_9ACTN</name>